<name>A0A3N0GLT5_9ACTN</name>
<feature type="region of interest" description="Disordered" evidence="1">
    <location>
        <begin position="17"/>
        <end position="64"/>
    </location>
</feature>
<dbReference type="Proteomes" id="UP000279994">
    <property type="component" value="Unassembled WGS sequence"/>
</dbReference>
<evidence type="ECO:0000313" key="2">
    <source>
        <dbReference type="EMBL" id="RNM13166.1"/>
    </source>
</evidence>
<dbReference type="OrthoDB" id="3786608at2"/>
<evidence type="ECO:0008006" key="4">
    <source>
        <dbReference type="Google" id="ProtNLM"/>
    </source>
</evidence>
<proteinExistence type="predicted"/>
<comment type="caution">
    <text evidence="2">The sequence shown here is derived from an EMBL/GenBank/DDBJ whole genome shotgun (WGS) entry which is preliminary data.</text>
</comment>
<sequence>MNASEDYCELCDLPRSQCIHGRPPTPPAPAVKPVKAAKASTAPRKRTTTASRTPGAPAKPVVRRWTPPEEFKPLILSVLEEAGGELEADEVFLELEILMEDRFRAGDNETTPEGELRWRYAARRARIALIEEGLIAKARPGVWQLATPRRDRS</sequence>
<organism evidence="2 3">
    <name type="scientific">Nocardioides pocheonensis</name>
    <dbReference type="NCBI Taxonomy" id="661485"/>
    <lineage>
        <taxon>Bacteria</taxon>
        <taxon>Bacillati</taxon>
        <taxon>Actinomycetota</taxon>
        <taxon>Actinomycetes</taxon>
        <taxon>Propionibacteriales</taxon>
        <taxon>Nocardioidaceae</taxon>
        <taxon>Nocardioides</taxon>
    </lineage>
</organism>
<dbReference type="RefSeq" id="WP_123224141.1">
    <property type="nucleotide sequence ID" value="NZ_RJSF01000043.1"/>
</dbReference>
<reference evidence="2 3" key="1">
    <citation type="submission" date="2018-11" db="EMBL/GenBank/DDBJ databases">
        <authorList>
            <person name="Li F."/>
        </authorList>
    </citation>
    <scope>NUCLEOTIDE SEQUENCE [LARGE SCALE GENOMIC DNA]</scope>
    <source>
        <strain evidence="2 3">Gsoil 818</strain>
    </source>
</reference>
<accession>A0A3N0GLT5</accession>
<protein>
    <recommendedName>
        <fullName evidence="4">Restriction system protein Mrr-like N-terminal domain-containing protein</fullName>
    </recommendedName>
</protein>
<dbReference type="EMBL" id="RJSF01000043">
    <property type="protein sequence ID" value="RNM13166.1"/>
    <property type="molecule type" value="Genomic_DNA"/>
</dbReference>
<gene>
    <name evidence="2" type="ORF">EFL26_16480</name>
</gene>
<keyword evidence="3" id="KW-1185">Reference proteome</keyword>
<evidence type="ECO:0000256" key="1">
    <source>
        <dbReference type="SAM" id="MobiDB-lite"/>
    </source>
</evidence>
<evidence type="ECO:0000313" key="3">
    <source>
        <dbReference type="Proteomes" id="UP000279994"/>
    </source>
</evidence>
<dbReference type="AlphaFoldDB" id="A0A3N0GLT5"/>
<feature type="compositionally biased region" description="Low complexity" evidence="1">
    <location>
        <begin position="31"/>
        <end position="42"/>
    </location>
</feature>